<protein>
    <recommendedName>
        <fullName evidence="3">VCBS repeat-containing protein</fullName>
    </recommendedName>
</protein>
<dbReference type="PANTHER" id="PTHR46580">
    <property type="entry name" value="SENSOR KINASE-RELATED"/>
    <property type="match status" value="1"/>
</dbReference>
<reference evidence="2" key="1">
    <citation type="submission" date="2024-05" db="EMBL/GenBank/DDBJ databases">
        <title>Planctomycetes of the genus Singulisphaera possess chitinolytic capabilities.</title>
        <authorList>
            <person name="Ivanova A."/>
        </authorList>
    </citation>
    <scope>NUCLEOTIDE SEQUENCE</scope>
    <source>
        <strain evidence="2">Ch08T</strain>
    </source>
</reference>
<evidence type="ECO:0008006" key="3">
    <source>
        <dbReference type="Google" id="ProtNLM"/>
    </source>
</evidence>
<dbReference type="InterPro" id="IPR028994">
    <property type="entry name" value="Integrin_alpha_N"/>
</dbReference>
<sequence>MASADLDTRTENDPTSNGERRTRIAWDSSVRATPLGHGWNAEPLVLDWFEPGQPDLLVTAGGGTSERTARIYRRLPAEEGHAPRYDSGELVPGLEGLRSICAIPNGSSSRFDLVGLAQTGLVLLTNKGQGARPEFNERVELGIAADLGIGPCRVVQIVGLDWDGDGLTDLVVGIDDLTGYWPDSDRLPQSQQVGFNQKGGHPGYDRSGLWRGQAPTGRLFWLRNVGQLGAPAFELQPEIGSDAGPLDLGLHPAALTVAWGGGGSLELLVTDRRGIVRVYRNFGGQRPPVLMEPRTLQCGHAALALPGDRTVVVAADLDGDHRVELVYGTSAGLVFSVHSGPTRNDAKTPVELLSQSAELWLAGHAVVTVGDLDADGDLDLVFGDATGRLHYVQDMGTRDDHRYLAPVPIEGGGAPFQVDPGPDGMLDGPVAPRLGFSCPTLADWTGNGRLDLLVSGAGGEILFLRNDGAVDSPRFGSPSPLRCDGGPLIIPPRVRPAVADWNASGQADLIALDLQGFLCVYPRTGTLEVGPPVPLVDRLGRYLRLDGGFGLAGRCSLWAGPWTGSGLTDLLVGLPRGNRHVVPALTGLPLEAPDNLSTVILLENVGHGRMVPRPLRYRDGRPVIIGAEGCSPRGSTAPVRDHSTYSSAVMMAACTWCPAASSSGDLWHRICGHLRLGLILTTLNDRRSRRRREDKGKPPFAPPVRR</sequence>
<accession>A0AAU7CQU6</accession>
<feature type="region of interest" description="Disordered" evidence="1">
    <location>
        <begin position="687"/>
        <end position="706"/>
    </location>
</feature>
<evidence type="ECO:0000313" key="2">
    <source>
        <dbReference type="EMBL" id="XBH07823.1"/>
    </source>
</evidence>
<proteinExistence type="predicted"/>
<dbReference type="EMBL" id="CP155447">
    <property type="protein sequence ID" value="XBH07823.1"/>
    <property type="molecule type" value="Genomic_DNA"/>
</dbReference>
<dbReference type="AlphaFoldDB" id="A0AAU7CQU6"/>
<evidence type="ECO:0000256" key="1">
    <source>
        <dbReference type="SAM" id="MobiDB-lite"/>
    </source>
</evidence>
<dbReference type="RefSeq" id="WP_406700664.1">
    <property type="nucleotide sequence ID" value="NZ_CP155447.1"/>
</dbReference>
<organism evidence="2">
    <name type="scientific">Singulisphaera sp. Ch08</name>
    <dbReference type="NCBI Taxonomy" id="3120278"/>
    <lineage>
        <taxon>Bacteria</taxon>
        <taxon>Pseudomonadati</taxon>
        <taxon>Planctomycetota</taxon>
        <taxon>Planctomycetia</taxon>
        <taxon>Isosphaerales</taxon>
        <taxon>Isosphaeraceae</taxon>
        <taxon>Singulisphaera</taxon>
    </lineage>
</organism>
<name>A0AAU7CQU6_9BACT</name>
<dbReference type="SUPFAM" id="SSF69318">
    <property type="entry name" value="Integrin alpha N-terminal domain"/>
    <property type="match status" value="2"/>
</dbReference>
<feature type="region of interest" description="Disordered" evidence="1">
    <location>
        <begin position="1"/>
        <end position="23"/>
    </location>
</feature>
<gene>
    <name evidence="2" type="ORF">V5E97_17860</name>
</gene>
<dbReference type="Gene3D" id="2.130.10.130">
    <property type="entry name" value="Integrin alpha, N-terminal"/>
    <property type="match status" value="1"/>
</dbReference>